<comment type="caution">
    <text evidence="4">The sequence shown here is derived from an EMBL/GenBank/DDBJ whole genome shotgun (WGS) entry which is preliminary data.</text>
</comment>
<dbReference type="EMBL" id="CCBP010000415">
    <property type="protein sequence ID" value="CDO76819.1"/>
    <property type="molecule type" value="Genomic_DNA"/>
</dbReference>
<dbReference type="AlphaFoldDB" id="A0A060SX94"/>
<feature type="compositionally biased region" description="Basic and acidic residues" evidence="2">
    <location>
        <begin position="19"/>
        <end position="29"/>
    </location>
</feature>
<reference evidence="4" key="1">
    <citation type="submission" date="2014-01" db="EMBL/GenBank/DDBJ databases">
        <title>The genome of the white-rot fungus Pycnoporus cinnabarinus: a basidiomycete model with a versatile arsenal for lignocellulosic biomass breakdown.</title>
        <authorList>
            <person name="Levasseur A."/>
            <person name="Lomascolo A."/>
            <person name="Ruiz-Duenas F.J."/>
            <person name="Uzan E."/>
            <person name="Piumi F."/>
            <person name="Kues U."/>
            <person name="Ram A.F.J."/>
            <person name="Murat C."/>
            <person name="Haon M."/>
            <person name="Benoit I."/>
            <person name="Arfi Y."/>
            <person name="Chevret D."/>
            <person name="Drula E."/>
            <person name="Kwon M.J."/>
            <person name="Gouret P."/>
            <person name="Lesage-Meessen L."/>
            <person name="Lombard V."/>
            <person name="Mariette J."/>
            <person name="Noirot C."/>
            <person name="Park J."/>
            <person name="Patyshakuliyeva A."/>
            <person name="Wieneger R.A.B."/>
            <person name="Wosten H.A.B."/>
            <person name="Martin F."/>
            <person name="Coutinho P.M."/>
            <person name="de Vries R."/>
            <person name="Martinez A.T."/>
            <person name="Klopp C."/>
            <person name="Pontarotti P."/>
            <person name="Henrissat B."/>
            <person name="Record E."/>
        </authorList>
    </citation>
    <scope>NUCLEOTIDE SEQUENCE [LARGE SCALE GENOMIC DNA]</scope>
    <source>
        <strain evidence="4">BRFM137</strain>
    </source>
</reference>
<name>A0A060SX94_PYCCI</name>
<dbReference type="InterPro" id="IPR036047">
    <property type="entry name" value="F-box-like_dom_sf"/>
</dbReference>
<feature type="compositionally biased region" description="Basic residues" evidence="2">
    <location>
        <begin position="1"/>
        <end position="11"/>
    </location>
</feature>
<dbReference type="PROSITE" id="PS50181">
    <property type="entry name" value="FBOX"/>
    <property type="match status" value="1"/>
</dbReference>
<keyword evidence="5" id="KW-1185">Reference proteome</keyword>
<dbReference type="OMA" id="KATHEPN"/>
<accession>A0A060SX94</accession>
<dbReference type="Gene3D" id="1.20.1280.50">
    <property type="match status" value="1"/>
</dbReference>
<protein>
    <recommendedName>
        <fullName evidence="3">F-box domain-containing protein</fullName>
    </recommendedName>
</protein>
<dbReference type="OrthoDB" id="2526341at2759"/>
<sequence length="648" mass="75043">MPPRKKARVTKVKSTAVKATHEPNHDQDGVRQSGRALRGRRGSLKDLPEMPVDILNEIFSYLHPKDLLNLARTSKAFREFLLNKRNVHMWRIARKRDQDIPPIPPFLSEPAYAHLLFSAYCHACGKGPVHKVMWIWFKRYCQACLPKQRKNLRPDTLNRLRDKKTLETFGWKFTDILNVIDFREGRYYRVQSNIYHEPQLQQFLQEWNAAESAEARAKVYRRQKAAVVQRQAHAKVLERWWKRRQDDRSGELDEIRQQRWIDICNRLEQAGWGDEIRRLRGTSDGRAELSRVRILHQPVKLTDKAYETVLRELDSLLNQTRNAMQTERRLDTLTKNLKLLDQAIKAHYVQIPRKPRMLCRPRVGDFVFEPEVEALLTGPTADDLKVDDFAAIVPTLGSRWEEPIREELRNKVRSQVAGISSDIDPLELAVACFDCPRFGCYSLEQPMRYPGILFHGCLRECRHSYTPYALDVRTVTDKMRHPALQFTCSLVTDNLISDAKQLLTVLGMSPATTTCHELVQKDLKLRRKKCQCAPNGNDCGLYTFDVALMLSKKKRDFDQWRLATPEELQAISLLGVQSRLTPGNTGYRTSWHCALCLEWAGCHDEVTKHLRNEHQLHDVNQCVEDGTIFMSPCRTHADPPLPLPHLSG</sequence>
<dbReference type="InterPro" id="IPR001810">
    <property type="entry name" value="F-box_dom"/>
</dbReference>
<feature type="region of interest" description="Disordered" evidence="2">
    <location>
        <begin position="1"/>
        <end position="42"/>
    </location>
</feature>
<dbReference type="Proteomes" id="UP000029665">
    <property type="component" value="Unassembled WGS sequence"/>
</dbReference>
<dbReference type="HOGENOM" id="CLU_010790_2_0_1"/>
<gene>
    <name evidence="4" type="ORF">BN946_scf185033.g16</name>
</gene>
<proteinExistence type="predicted"/>
<evidence type="ECO:0000256" key="2">
    <source>
        <dbReference type="SAM" id="MobiDB-lite"/>
    </source>
</evidence>
<evidence type="ECO:0000313" key="5">
    <source>
        <dbReference type="Proteomes" id="UP000029665"/>
    </source>
</evidence>
<feature type="coiled-coil region" evidence="1">
    <location>
        <begin position="316"/>
        <end position="343"/>
    </location>
</feature>
<keyword evidence="1" id="KW-0175">Coiled coil</keyword>
<evidence type="ECO:0000256" key="1">
    <source>
        <dbReference type="SAM" id="Coils"/>
    </source>
</evidence>
<feature type="domain" description="F-box" evidence="3">
    <location>
        <begin position="44"/>
        <end position="93"/>
    </location>
</feature>
<dbReference type="CDD" id="cd09917">
    <property type="entry name" value="F-box_SF"/>
    <property type="match status" value="1"/>
</dbReference>
<dbReference type="SMART" id="SM00256">
    <property type="entry name" value="FBOX"/>
    <property type="match status" value="1"/>
</dbReference>
<evidence type="ECO:0000313" key="4">
    <source>
        <dbReference type="EMBL" id="CDO76819.1"/>
    </source>
</evidence>
<evidence type="ECO:0000259" key="3">
    <source>
        <dbReference type="PROSITE" id="PS50181"/>
    </source>
</evidence>
<organism evidence="4 5">
    <name type="scientific">Pycnoporus cinnabarinus</name>
    <name type="common">Cinnabar-red polypore</name>
    <name type="synonym">Trametes cinnabarina</name>
    <dbReference type="NCBI Taxonomy" id="5643"/>
    <lineage>
        <taxon>Eukaryota</taxon>
        <taxon>Fungi</taxon>
        <taxon>Dikarya</taxon>
        <taxon>Basidiomycota</taxon>
        <taxon>Agaricomycotina</taxon>
        <taxon>Agaricomycetes</taxon>
        <taxon>Polyporales</taxon>
        <taxon>Polyporaceae</taxon>
        <taxon>Trametes</taxon>
    </lineage>
</organism>
<dbReference type="SUPFAM" id="SSF81383">
    <property type="entry name" value="F-box domain"/>
    <property type="match status" value="1"/>
</dbReference>
<dbReference type="Pfam" id="PF12937">
    <property type="entry name" value="F-box-like"/>
    <property type="match status" value="1"/>
</dbReference>